<gene>
    <name evidence="7" type="ORF">BJY16_002591</name>
</gene>
<keyword evidence="8" id="KW-1185">Reference proteome</keyword>
<dbReference type="InterPro" id="IPR011701">
    <property type="entry name" value="MFS"/>
</dbReference>
<feature type="transmembrane region" description="Helical" evidence="5">
    <location>
        <begin position="6"/>
        <end position="28"/>
    </location>
</feature>
<keyword evidence="3 5" id="KW-1133">Transmembrane helix</keyword>
<evidence type="ECO:0000313" key="8">
    <source>
        <dbReference type="Proteomes" id="UP000546162"/>
    </source>
</evidence>
<evidence type="ECO:0000256" key="2">
    <source>
        <dbReference type="ARBA" id="ARBA00022692"/>
    </source>
</evidence>
<dbReference type="SUPFAM" id="SSF103473">
    <property type="entry name" value="MFS general substrate transporter"/>
    <property type="match status" value="1"/>
</dbReference>
<dbReference type="GO" id="GO:0005886">
    <property type="term" value="C:plasma membrane"/>
    <property type="evidence" value="ECO:0007669"/>
    <property type="project" value="UniProtKB-SubCell"/>
</dbReference>
<evidence type="ECO:0000256" key="4">
    <source>
        <dbReference type="ARBA" id="ARBA00023136"/>
    </source>
</evidence>
<comment type="subcellular location">
    <subcellularLocation>
        <location evidence="1">Cell membrane</location>
        <topology evidence="1">Multi-pass membrane protein</topology>
    </subcellularLocation>
</comment>
<accession>A0A7W7GVW8</accession>
<dbReference type="PROSITE" id="PS50850">
    <property type="entry name" value="MFS"/>
    <property type="match status" value="1"/>
</dbReference>
<dbReference type="Proteomes" id="UP000546162">
    <property type="component" value="Unassembled WGS sequence"/>
</dbReference>
<organism evidence="7 8">
    <name type="scientific">Actinoplanes octamycinicus</name>
    <dbReference type="NCBI Taxonomy" id="135948"/>
    <lineage>
        <taxon>Bacteria</taxon>
        <taxon>Bacillati</taxon>
        <taxon>Actinomycetota</taxon>
        <taxon>Actinomycetes</taxon>
        <taxon>Micromonosporales</taxon>
        <taxon>Micromonosporaceae</taxon>
        <taxon>Actinoplanes</taxon>
    </lineage>
</organism>
<keyword evidence="4 5" id="KW-0472">Membrane</keyword>
<reference evidence="7 8" key="1">
    <citation type="submission" date="2020-08" db="EMBL/GenBank/DDBJ databases">
        <title>Sequencing the genomes of 1000 actinobacteria strains.</title>
        <authorList>
            <person name="Klenk H.-P."/>
        </authorList>
    </citation>
    <scope>NUCLEOTIDE SEQUENCE [LARGE SCALE GENOMIC DNA]</scope>
    <source>
        <strain evidence="7 8">DSM 45809</strain>
    </source>
</reference>
<name>A0A7W7GVW8_9ACTN</name>
<dbReference type="Gene3D" id="1.20.1250.20">
    <property type="entry name" value="MFS general substrate transporter like domains"/>
    <property type="match status" value="1"/>
</dbReference>
<evidence type="ECO:0000256" key="3">
    <source>
        <dbReference type="ARBA" id="ARBA00022989"/>
    </source>
</evidence>
<dbReference type="Pfam" id="PF07690">
    <property type="entry name" value="MFS_1"/>
    <property type="match status" value="1"/>
</dbReference>
<feature type="transmembrane region" description="Helical" evidence="5">
    <location>
        <begin position="354"/>
        <end position="374"/>
    </location>
</feature>
<feature type="transmembrane region" description="Helical" evidence="5">
    <location>
        <begin position="430"/>
        <end position="450"/>
    </location>
</feature>
<evidence type="ECO:0000256" key="1">
    <source>
        <dbReference type="ARBA" id="ARBA00004651"/>
    </source>
</evidence>
<sequence length="465" mass="46053">MAPGDLSWVSSLYALVVAALVLSGGALGDRLGRRAVFLAGVGAMVAGDLVVATAGGFGQVLVGRAISGLGGALILPTSLAILVVTFANPAVRARMIAVWVSASGLGLALGPLLGALVVRGAGWHAAYLINLPVAVATVAVTWFAVTESRMPGRRLDVPGQLLAVAGLGSLVYGIAVGGRESYTEPMVAGALLLAVLCLAGFVLVERRRAAPMFDLALLREARPAVALLVAGIGLFGFVGVSYLQILYLQRVDGFDPLGAAVRLLALTLSFLVATVAVGALAGRIPAARLLLTGLLAAGAGALALLAEDPGSPYWRAALALGLTGLGCGLVVAPSTAAALAVVPPPRAPGASAAVTVFRQLGSVFGTAVLGAVLARRFAGELPDALRDAGVPAPAADAVTSAVASGRTGSSGNAAIGDAIDAAFTSGVHTALAVAAGTFLLGAALVAAVLLRPARPAQSPAPPISR</sequence>
<feature type="domain" description="Major facilitator superfamily (MFS) profile" evidence="6">
    <location>
        <begin position="1"/>
        <end position="453"/>
    </location>
</feature>
<dbReference type="GO" id="GO:0022857">
    <property type="term" value="F:transmembrane transporter activity"/>
    <property type="evidence" value="ECO:0007669"/>
    <property type="project" value="InterPro"/>
</dbReference>
<dbReference type="PANTHER" id="PTHR42718:SF48">
    <property type="entry name" value="CONSERVED TWO-DOMAIN MEMBRANE PROTEIN-RELATED"/>
    <property type="match status" value="1"/>
</dbReference>
<feature type="transmembrane region" description="Helical" evidence="5">
    <location>
        <begin position="96"/>
        <end position="118"/>
    </location>
</feature>
<keyword evidence="2 5" id="KW-0812">Transmembrane</keyword>
<dbReference type="AlphaFoldDB" id="A0A7W7GVW8"/>
<protein>
    <submittedName>
        <fullName evidence="7">DHA2 family multidrug resistance protein-like MFS transporter</fullName>
    </submittedName>
</protein>
<feature type="transmembrane region" description="Helical" evidence="5">
    <location>
        <begin position="157"/>
        <end position="175"/>
    </location>
</feature>
<dbReference type="EMBL" id="JACHNB010000001">
    <property type="protein sequence ID" value="MBB4739132.1"/>
    <property type="molecule type" value="Genomic_DNA"/>
</dbReference>
<feature type="transmembrane region" description="Helical" evidence="5">
    <location>
        <begin position="124"/>
        <end position="145"/>
    </location>
</feature>
<dbReference type="InterPro" id="IPR020846">
    <property type="entry name" value="MFS_dom"/>
</dbReference>
<proteinExistence type="predicted"/>
<evidence type="ECO:0000256" key="5">
    <source>
        <dbReference type="SAM" id="Phobius"/>
    </source>
</evidence>
<feature type="transmembrane region" description="Helical" evidence="5">
    <location>
        <begin position="225"/>
        <end position="247"/>
    </location>
</feature>
<evidence type="ECO:0000313" key="7">
    <source>
        <dbReference type="EMBL" id="MBB4739132.1"/>
    </source>
</evidence>
<feature type="transmembrane region" description="Helical" evidence="5">
    <location>
        <begin position="61"/>
        <end position="84"/>
    </location>
</feature>
<dbReference type="InterPro" id="IPR036259">
    <property type="entry name" value="MFS_trans_sf"/>
</dbReference>
<feature type="transmembrane region" description="Helical" evidence="5">
    <location>
        <begin position="35"/>
        <end position="55"/>
    </location>
</feature>
<feature type="transmembrane region" description="Helical" evidence="5">
    <location>
        <begin position="318"/>
        <end position="342"/>
    </location>
</feature>
<feature type="transmembrane region" description="Helical" evidence="5">
    <location>
        <begin position="289"/>
        <end position="306"/>
    </location>
</feature>
<feature type="transmembrane region" description="Helical" evidence="5">
    <location>
        <begin position="187"/>
        <end position="204"/>
    </location>
</feature>
<evidence type="ECO:0000259" key="6">
    <source>
        <dbReference type="PROSITE" id="PS50850"/>
    </source>
</evidence>
<comment type="caution">
    <text evidence="7">The sequence shown here is derived from an EMBL/GenBank/DDBJ whole genome shotgun (WGS) entry which is preliminary data.</text>
</comment>
<dbReference type="PANTHER" id="PTHR42718">
    <property type="entry name" value="MAJOR FACILITATOR SUPERFAMILY MULTIDRUG TRANSPORTER MFSC"/>
    <property type="match status" value="1"/>
</dbReference>
<feature type="transmembrane region" description="Helical" evidence="5">
    <location>
        <begin position="259"/>
        <end position="282"/>
    </location>
</feature>